<dbReference type="Pfam" id="PF02810">
    <property type="entry name" value="SEC-C"/>
    <property type="match status" value="1"/>
</dbReference>
<dbReference type="InterPro" id="IPR050704">
    <property type="entry name" value="Peptidase_C85-like"/>
</dbReference>
<dbReference type="Proteomes" id="UP000030645">
    <property type="component" value="Unassembled WGS sequence"/>
</dbReference>
<evidence type="ECO:0000256" key="1">
    <source>
        <dbReference type="ARBA" id="ARBA00010407"/>
    </source>
</evidence>
<protein>
    <recommendedName>
        <fullName evidence="3">OTU domain-containing protein</fullName>
    </recommendedName>
</protein>
<sequence length="403" mass="44349">MVKTKHQKSKAKKQSNLRAKGMKLAYCIYLLVAGWVGRGIKKQGKQADISQFRAQLDALGLKIIQVTADGNCFFRALADQLEGDEEEYVKYRSMVRNREMFEPFIEDDVPFEEYCQSMEKDGTWAGHMELQAASLVTRTNICIHRSMSPRWYIRNFDDRGVGMVHLSYHDGEHYNSVRLKEDSCEGPARPIVIQADGDISMKSHQEKVADGKSKGGAAKNIINAGSIKLVIAGTGCENAERVEQVLREVDGDVNAAIEFLVAEQRTEECSERPNSPSNQTDNSPCNGPCDENGKDAQEMEQVEETFQQDVASSSNSLAHDNSSSQPEKISRNQLCPCGSRKKHKACCGSVIGRSSNKIVVNQTIDSRKARRERKHGKKGATVKIASACGGSGGGPPDMGALCI</sequence>
<feature type="domain" description="OTU" evidence="3">
    <location>
        <begin position="61"/>
        <end position="180"/>
    </location>
</feature>
<dbReference type="FunFam" id="3.90.70.80:FF:000009">
    <property type="entry name" value="OTU domain-containing protein 3"/>
    <property type="match status" value="1"/>
</dbReference>
<dbReference type="SUPFAM" id="SSF54001">
    <property type="entry name" value="Cysteine proteinases"/>
    <property type="match status" value="1"/>
</dbReference>
<feature type="region of interest" description="Disordered" evidence="2">
    <location>
        <begin position="265"/>
        <end position="334"/>
    </location>
</feature>
<proteinExistence type="inferred from homology"/>
<dbReference type="CDD" id="cd22771">
    <property type="entry name" value="OTU_plant_OTU7-like"/>
    <property type="match status" value="1"/>
</dbReference>
<evidence type="ECO:0000313" key="5">
    <source>
        <dbReference type="Proteomes" id="UP000030645"/>
    </source>
</evidence>
<accession>W9S3J7</accession>
<organism evidence="4 5">
    <name type="scientific">Morus notabilis</name>
    <dbReference type="NCBI Taxonomy" id="981085"/>
    <lineage>
        <taxon>Eukaryota</taxon>
        <taxon>Viridiplantae</taxon>
        <taxon>Streptophyta</taxon>
        <taxon>Embryophyta</taxon>
        <taxon>Tracheophyta</taxon>
        <taxon>Spermatophyta</taxon>
        <taxon>Magnoliopsida</taxon>
        <taxon>eudicotyledons</taxon>
        <taxon>Gunneridae</taxon>
        <taxon>Pentapetalae</taxon>
        <taxon>rosids</taxon>
        <taxon>fabids</taxon>
        <taxon>Rosales</taxon>
        <taxon>Moraceae</taxon>
        <taxon>Moreae</taxon>
        <taxon>Morus</taxon>
    </lineage>
</organism>
<dbReference type="SUPFAM" id="SSF103642">
    <property type="entry name" value="Sec-C motif"/>
    <property type="match status" value="1"/>
</dbReference>
<keyword evidence="5" id="KW-1185">Reference proteome</keyword>
<evidence type="ECO:0000313" key="4">
    <source>
        <dbReference type="EMBL" id="EXC24726.1"/>
    </source>
</evidence>
<comment type="similarity">
    <text evidence="1">Belongs to the peptidase C85 family.</text>
</comment>
<feature type="compositionally biased region" description="Polar residues" evidence="2">
    <location>
        <begin position="272"/>
        <end position="285"/>
    </location>
</feature>
<reference evidence="5" key="1">
    <citation type="submission" date="2013-01" db="EMBL/GenBank/DDBJ databases">
        <title>Draft Genome Sequence of a Mulberry Tree, Morus notabilis C.K. Schneid.</title>
        <authorList>
            <person name="He N."/>
            <person name="Zhao S."/>
        </authorList>
    </citation>
    <scope>NUCLEOTIDE SEQUENCE</scope>
</reference>
<feature type="region of interest" description="Disordered" evidence="2">
    <location>
        <begin position="367"/>
        <end position="390"/>
    </location>
</feature>
<dbReference type="PROSITE" id="PS50802">
    <property type="entry name" value="OTU"/>
    <property type="match status" value="1"/>
</dbReference>
<dbReference type="InterPro" id="IPR004027">
    <property type="entry name" value="SEC_C_motif"/>
</dbReference>
<dbReference type="Gene3D" id="3.10.450.50">
    <property type="match status" value="1"/>
</dbReference>
<gene>
    <name evidence="4" type="ORF">L484_005775</name>
</gene>
<dbReference type="AlphaFoldDB" id="W9S3J7"/>
<dbReference type="EMBL" id="KE346033">
    <property type="protein sequence ID" value="EXC24726.1"/>
    <property type="molecule type" value="Genomic_DNA"/>
</dbReference>
<feature type="compositionally biased region" description="Low complexity" evidence="2">
    <location>
        <begin position="311"/>
        <end position="324"/>
    </location>
</feature>
<evidence type="ECO:0000256" key="2">
    <source>
        <dbReference type="SAM" id="MobiDB-lite"/>
    </source>
</evidence>
<evidence type="ECO:0000259" key="3">
    <source>
        <dbReference type="PROSITE" id="PS50802"/>
    </source>
</evidence>
<dbReference type="eggNOG" id="KOG2605">
    <property type="taxonomic scope" value="Eukaryota"/>
</dbReference>
<dbReference type="GO" id="GO:0004843">
    <property type="term" value="F:cysteine-type deubiquitinase activity"/>
    <property type="evidence" value="ECO:0007669"/>
    <property type="project" value="TreeGrafter"/>
</dbReference>
<dbReference type="Gene3D" id="3.90.70.80">
    <property type="match status" value="1"/>
</dbReference>
<dbReference type="PANTHER" id="PTHR12419:SF7">
    <property type="entry name" value="OTU DOMAIN-CONTAINING PROTEIN 3"/>
    <property type="match status" value="1"/>
</dbReference>
<dbReference type="PANTHER" id="PTHR12419">
    <property type="entry name" value="OTU DOMAIN CONTAINING PROTEIN"/>
    <property type="match status" value="1"/>
</dbReference>
<dbReference type="InterPro" id="IPR038765">
    <property type="entry name" value="Papain-like_cys_pep_sf"/>
</dbReference>
<dbReference type="InterPro" id="IPR003323">
    <property type="entry name" value="OTU_dom"/>
</dbReference>
<name>W9S3J7_9ROSA</name>
<dbReference type="GO" id="GO:0016579">
    <property type="term" value="P:protein deubiquitination"/>
    <property type="evidence" value="ECO:0007669"/>
    <property type="project" value="TreeGrafter"/>
</dbReference>
<feature type="compositionally biased region" description="Basic residues" evidence="2">
    <location>
        <begin position="368"/>
        <end position="380"/>
    </location>
</feature>
<dbReference type="STRING" id="981085.W9S3J7"/>
<dbReference type="Pfam" id="PF02338">
    <property type="entry name" value="OTU"/>
    <property type="match status" value="1"/>
</dbReference>